<evidence type="ECO:0000256" key="1">
    <source>
        <dbReference type="SAM" id="SignalP"/>
    </source>
</evidence>
<dbReference type="AlphaFoldDB" id="A0A1I6J200"/>
<keyword evidence="1" id="KW-0732">Signal</keyword>
<evidence type="ECO:0000313" key="3">
    <source>
        <dbReference type="Proteomes" id="UP000199462"/>
    </source>
</evidence>
<evidence type="ECO:0000313" key="2">
    <source>
        <dbReference type="EMBL" id="SFR72958.1"/>
    </source>
</evidence>
<accession>A0A1I6J200</accession>
<name>A0A1I6J200_9FLAO</name>
<dbReference type="RefSeq" id="WP_091903060.1">
    <property type="nucleotide sequence ID" value="NZ_FOYX01000002.1"/>
</dbReference>
<dbReference type="STRING" id="440514.SAMN04488010_2188"/>
<reference evidence="3" key="1">
    <citation type="submission" date="2016-10" db="EMBL/GenBank/DDBJ databases">
        <authorList>
            <person name="Varghese N."/>
            <person name="Submissions S."/>
        </authorList>
    </citation>
    <scope>NUCLEOTIDE SEQUENCE [LARGE SCALE GENOMIC DNA]</scope>
    <source>
        <strain evidence="3">DSM 19891</strain>
    </source>
</reference>
<dbReference type="EMBL" id="FOYX01000002">
    <property type="protein sequence ID" value="SFR72958.1"/>
    <property type="molecule type" value="Genomic_DNA"/>
</dbReference>
<feature type="chain" id="PRO_5011739884" evidence="1">
    <location>
        <begin position="20"/>
        <end position="74"/>
    </location>
</feature>
<feature type="signal peptide" evidence="1">
    <location>
        <begin position="1"/>
        <end position="19"/>
    </location>
</feature>
<protein>
    <submittedName>
        <fullName evidence="2">Uncharacterized protein</fullName>
    </submittedName>
</protein>
<organism evidence="2 3">
    <name type="scientific">Maribacter stanieri</name>
    <dbReference type="NCBI Taxonomy" id="440514"/>
    <lineage>
        <taxon>Bacteria</taxon>
        <taxon>Pseudomonadati</taxon>
        <taxon>Bacteroidota</taxon>
        <taxon>Flavobacteriia</taxon>
        <taxon>Flavobacteriales</taxon>
        <taxon>Flavobacteriaceae</taxon>
        <taxon>Maribacter</taxon>
    </lineage>
</organism>
<sequence length="74" mass="8445">MKITTTILLFLVSTFFAFSQTPVQSYFEWTDLPFTKEELSTRRDNLANTLKREGETGLAVIPANDGFSFGETFR</sequence>
<gene>
    <name evidence="2" type="ORF">SAMN04488010_2188</name>
</gene>
<dbReference type="Proteomes" id="UP000199462">
    <property type="component" value="Unassembled WGS sequence"/>
</dbReference>
<proteinExistence type="predicted"/>
<keyword evidence="3" id="KW-1185">Reference proteome</keyword>